<evidence type="ECO:0000259" key="6">
    <source>
        <dbReference type="PROSITE" id="PS50016"/>
    </source>
</evidence>
<dbReference type="InterPro" id="IPR001965">
    <property type="entry name" value="Znf_PHD"/>
</dbReference>
<evidence type="ECO:0000256" key="5">
    <source>
        <dbReference type="SAM" id="MobiDB-lite"/>
    </source>
</evidence>
<feature type="compositionally biased region" description="Polar residues" evidence="5">
    <location>
        <begin position="659"/>
        <end position="670"/>
    </location>
</feature>
<feature type="compositionally biased region" description="Polar residues" evidence="5">
    <location>
        <begin position="745"/>
        <end position="754"/>
    </location>
</feature>
<sequence>MQSSSNIVPDTEMVNADQHPEAGPPNGEASRASTPLTIMSSTEDPQPSVGSKKRKQSEESLSASARTTRSRRQTPSKMSSSTPITTFSRKKGKSPAGPLSILVPPSNGQIPESSQNAISSKATSPALDSDLALAVDADSIRREAAAGYESRLRARQPGNAKRDGGQRMGISASGRDVRIGGSTRQAAQQSKKDKGKGKSDVQPNQDFCSACRGIGRFLCCDGCPRSFHFMCLEPPLKLDELPSEEMWLCKQCRSEKAKAEGAVLVNEVEIPAVPAVFRAICKKIEEENPEQFRLPADVRKYFAGVATGANGEYVDSKETRTKIDRKGFLEDRDPFRLRDGRQRKVECYHFSCDYCPLSWHLDCLSPPPTTMPSAGKKWMCPNHPDHVMPRRRNLQENLQTIEVVGRGQSNNGNIEIANDSDGSETSEMEFEDTIINRKKFRVPEKVIRLDFWEKLKKERDVVQTPVTVQEEMSADEQDAQGTIPPMEDLNAAAMMMALAFSRHTHHTPAIPPVSEPSGITSAPIQQIGESSLGPSRAEKEKSAIDTPPSKSNSVLKAAPFLSLRPTQSWTPAGSRFHNQRAGHAPSQSQPISSTPSDSSKTSPKSPRPIQQSSILSPTSADVTKSVQESSVPAMLPIPPSRSRFEPPSTIRFALPPKPQSVSSASMSQTHFPLPTPPITSHHLAGAPGPVGSTKLPPSPWLNAPRTSWAPTESNMGSVRNEGLSQEGKPKIMLRVPAMKNEEGSFDQTGGNRGS</sequence>
<accession>A0ABR3BRI0</accession>
<dbReference type="PANTHER" id="PTHR47636">
    <property type="entry name" value="TRANSCRIPTIONAL REGULATORY PROTEIN RCO1"/>
    <property type="match status" value="1"/>
</dbReference>
<evidence type="ECO:0000256" key="1">
    <source>
        <dbReference type="ARBA" id="ARBA00022723"/>
    </source>
</evidence>
<feature type="compositionally biased region" description="Low complexity" evidence="5">
    <location>
        <begin position="585"/>
        <end position="609"/>
    </location>
</feature>
<gene>
    <name evidence="7" type="ORF">I308_104298</name>
</gene>
<reference evidence="7 8" key="2">
    <citation type="submission" date="2024-01" db="EMBL/GenBank/DDBJ databases">
        <title>Comparative genomics of Cryptococcus and Kwoniella reveals pathogenesis evolution and contrasting modes of karyotype evolution via chromosome fusion or intercentromeric recombination.</title>
        <authorList>
            <person name="Coelho M.A."/>
            <person name="David-Palma M."/>
            <person name="Shea T."/>
            <person name="Bowers K."/>
            <person name="Mcginley-Smith S."/>
            <person name="Mohammad A.W."/>
            <person name="Gnirke A."/>
            <person name="Yurkov A.M."/>
            <person name="Nowrousian M."/>
            <person name="Sun S."/>
            <person name="Cuomo C.A."/>
            <person name="Heitman J."/>
        </authorList>
    </citation>
    <scope>NUCLEOTIDE SEQUENCE [LARGE SCALE GENOMIC DNA]</scope>
    <source>
        <strain evidence="7 8">IND107</strain>
    </source>
</reference>
<feature type="region of interest" description="Disordered" evidence="5">
    <location>
        <begin position="529"/>
        <end position="553"/>
    </location>
</feature>
<feature type="compositionally biased region" description="Polar residues" evidence="5">
    <location>
        <begin position="704"/>
        <end position="717"/>
    </location>
</feature>
<proteinExistence type="predicted"/>
<feature type="compositionally biased region" description="Polar residues" evidence="5">
    <location>
        <begin position="31"/>
        <end position="49"/>
    </location>
</feature>
<feature type="compositionally biased region" description="Polar residues" evidence="5">
    <location>
        <begin position="106"/>
        <end position="123"/>
    </location>
</feature>
<feature type="region of interest" description="Disordered" evidence="5">
    <location>
        <begin position="1"/>
        <end position="127"/>
    </location>
</feature>
<evidence type="ECO:0000256" key="3">
    <source>
        <dbReference type="ARBA" id="ARBA00022833"/>
    </source>
</evidence>
<dbReference type="Gene3D" id="3.30.40.10">
    <property type="entry name" value="Zinc/RING finger domain, C3HC4 (zinc finger)"/>
    <property type="match status" value="2"/>
</dbReference>
<evidence type="ECO:0000313" key="7">
    <source>
        <dbReference type="EMBL" id="KAL0247263.1"/>
    </source>
</evidence>
<dbReference type="InterPro" id="IPR013083">
    <property type="entry name" value="Znf_RING/FYVE/PHD"/>
</dbReference>
<name>A0ABR3BRI0_9TREE</name>
<dbReference type="Pfam" id="PF00628">
    <property type="entry name" value="PHD"/>
    <property type="match status" value="1"/>
</dbReference>
<dbReference type="PANTHER" id="PTHR47636:SF1">
    <property type="entry name" value="TRANSCRIPTIONAL REGULATORY PROTEIN RCO1"/>
    <property type="match status" value="1"/>
</dbReference>
<dbReference type="EMBL" id="ATAM02000007">
    <property type="protein sequence ID" value="KAL0247263.1"/>
    <property type="molecule type" value="Genomic_DNA"/>
</dbReference>
<dbReference type="CDD" id="cd15534">
    <property type="entry name" value="PHD2_PHF12_Rco1"/>
    <property type="match status" value="1"/>
</dbReference>
<keyword evidence="2 4" id="KW-0863">Zinc-finger</keyword>
<feature type="compositionally biased region" description="Basic and acidic residues" evidence="5">
    <location>
        <begin position="190"/>
        <end position="199"/>
    </location>
</feature>
<feature type="domain" description="PHD-type" evidence="6">
    <location>
        <begin position="205"/>
        <end position="255"/>
    </location>
</feature>
<feature type="region of interest" description="Disordered" evidence="5">
    <location>
        <begin position="148"/>
        <end position="202"/>
    </location>
</feature>
<organism evidence="7 8">
    <name type="scientific">Cryptococcus tetragattii IND107</name>
    <dbReference type="NCBI Taxonomy" id="1296105"/>
    <lineage>
        <taxon>Eukaryota</taxon>
        <taxon>Fungi</taxon>
        <taxon>Dikarya</taxon>
        <taxon>Basidiomycota</taxon>
        <taxon>Agaricomycotina</taxon>
        <taxon>Tremellomycetes</taxon>
        <taxon>Tremellales</taxon>
        <taxon>Cryptococcaceae</taxon>
        <taxon>Cryptococcus</taxon>
        <taxon>Cryptococcus gattii species complex</taxon>
    </lineage>
</organism>
<dbReference type="PROSITE" id="PS01359">
    <property type="entry name" value="ZF_PHD_1"/>
    <property type="match status" value="1"/>
</dbReference>
<comment type="caution">
    <text evidence="7">The sequence shown here is derived from an EMBL/GenBank/DDBJ whole genome shotgun (WGS) entry which is preliminary data.</text>
</comment>
<dbReference type="InterPro" id="IPR011011">
    <property type="entry name" value="Znf_FYVE_PHD"/>
</dbReference>
<dbReference type="InterPro" id="IPR019787">
    <property type="entry name" value="Znf_PHD-finger"/>
</dbReference>
<feature type="region of interest" description="Disordered" evidence="5">
    <location>
        <begin position="565"/>
        <end position="754"/>
    </location>
</feature>
<dbReference type="Proteomes" id="UP000054399">
    <property type="component" value="Unassembled WGS sequence"/>
</dbReference>
<dbReference type="InterPro" id="IPR019786">
    <property type="entry name" value="Zinc_finger_PHD-type_CS"/>
</dbReference>
<evidence type="ECO:0000256" key="2">
    <source>
        <dbReference type="ARBA" id="ARBA00022771"/>
    </source>
</evidence>
<feature type="compositionally biased region" description="Polar residues" evidence="5">
    <location>
        <begin position="75"/>
        <end position="87"/>
    </location>
</feature>
<keyword evidence="8" id="KW-1185">Reference proteome</keyword>
<reference evidence="8" key="1">
    <citation type="submission" date="2015-01" db="EMBL/GenBank/DDBJ databases">
        <title>The Genome Sequence of Cryptococcus gattii MMRL2647.</title>
        <authorList>
            <consortium name="The Broad Institute Genomics Platform"/>
            <person name="Cuomo C."/>
            <person name="Litvintseva A."/>
            <person name="Chen Y."/>
            <person name="Heitman J."/>
            <person name="Sun S."/>
            <person name="Springer D."/>
            <person name="Dromer F."/>
            <person name="Young S."/>
            <person name="Zeng Q."/>
            <person name="Gargeya S."/>
            <person name="Abouelleil A."/>
            <person name="Alvarado L."/>
            <person name="Chapman S.B."/>
            <person name="Gainer-Dewar J."/>
            <person name="Goldberg J."/>
            <person name="Griggs A."/>
            <person name="Gujja S."/>
            <person name="Hansen M."/>
            <person name="Howarth C."/>
            <person name="Imamovic A."/>
            <person name="Larimer J."/>
            <person name="Murphy C."/>
            <person name="Naylor J."/>
            <person name="Pearson M."/>
            <person name="Priest M."/>
            <person name="Roberts A."/>
            <person name="Saif S."/>
            <person name="Shea T."/>
            <person name="Sykes S."/>
            <person name="Wortman J."/>
            <person name="Nusbaum C."/>
            <person name="Birren B."/>
        </authorList>
    </citation>
    <scope>NUCLEOTIDE SEQUENCE [LARGE SCALE GENOMIC DNA]</scope>
    <source>
        <strain evidence="8">IND107</strain>
    </source>
</reference>
<feature type="compositionally biased region" description="Polar residues" evidence="5">
    <location>
        <begin position="610"/>
        <end position="630"/>
    </location>
</feature>
<evidence type="ECO:0000313" key="8">
    <source>
        <dbReference type="Proteomes" id="UP000054399"/>
    </source>
</evidence>
<dbReference type="SMART" id="SM00249">
    <property type="entry name" value="PHD"/>
    <property type="match status" value="2"/>
</dbReference>
<dbReference type="RefSeq" id="XP_066613224.1">
    <property type="nucleotide sequence ID" value="XM_066758776.1"/>
</dbReference>
<keyword evidence="3" id="KW-0862">Zinc</keyword>
<dbReference type="InterPro" id="IPR052819">
    <property type="entry name" value="Chromatin_regulatory_protein"/>
</dbReference>
<keyword evidence="1" id="KW-0479">Metal-binding</keyword>
<evidence type="ECO:0000256" key="4">
    <source>
        <dbReference type="PROSITE-ProRule" id="PRU00146"/>
    </source>
</evidence>
<dbReference type="GeneID" id="91991154"/>
<dbReference type="PROSITE" id="PS50016">
    <property type="entry name" value="ZF_PHD_2"/>
    <property type="match status" value="1"/>
</dbReference>
<dbReference type="SUPFAM" id="SSF57903">
    <property type="entry name" value="FYVE/PHD zinc finger"/>
    <property type="match status" value="2"/>
</dbReference>
<dbReference type="CDD" id="cd15535">
    <property type="entry name" value="PHD1_Rco1"/>
    <property type="match status" value="1"/>
</dbReference>
<protein>
    <recommendedName>
        <fullName evidence="6">PHD-type domain-containing protein</fullName>
    </recommendedName>
</protein>